<name>A0A8B8URZ3_SACPA</name>
<reference evidence="8" key="3">
    <citation type="submission" date="2025-07" db="EMBL/GenBank/DDBJ databases">
        <authorList>
            <consortium name="NCBI Genome Project"/>
        </authorList>
    </citation>
    <scope>NUCLEOTIDE SEQUENCE</scope>
    <source>
        <strain evidence="8">CBS432</strain>
    </source>
</reference>
<dbReference type="FunFam" id="1.10.472.10:FF:000001">
    <property type="entry name" value="G2/mitotic-specific cyclin"/>
    <property type="match status" value="1"/>
</dbReference>
<sequence>MNCIPSPISERKIQVNNENRIGKENILHTIPRENSINLTPHSTNEKKVLSEVNSNKIDALQLPQGKLQRDSTHLEKTKKRRLSNDSTDTVGPKTSKKVKHHQWKNLDSLEINDPFMVAEYTDSIFSHLYEKEIQTLPTHNYLMDTQSPYHLKSSMRALLIDWLIEVHEKFHCLPETLFLAINLLDRFLSQNVVKLNKLQLLCITCLFIACKFEEVKLPKIANFAYVTDGAATVEGIRKAELFILSSLGYNISLPNPLNFIRRISKADNYCIETRNIAKFIMEYSICCNKFIHVKPSYLAAMSMYIARKIKNDSSKWDDTFIHYSGGIGIESDPAFEDFINELIKDIAVPETNLDSLRLKYKKPKHGMVYFKVFDWCKQKTLNHRSEL</sequence>
<dbReference type="RefSeq" id="XP_033766451.1">
    <property type="nucleotide sequence ID" value="XM_033910560.1"/>
</dbReference>
<keyword evidence="1" id="KW-0132">Cell division</keyword>
<keyword evidence="3" id="KW-0131">Cell cycle</keyword>
<dbReference type="GO" id="GO:0051301">
    <property type="term" value="P:cell division"/>
    <property type="evidence" value="ECO:0007669"/>
    <property type="project" value="UniProtKB-KW"/>
</dbReference>
<feature type="domain" description="Cyclin C-terminal" evidence="7">
    <location>
        <begin position="254"/>
        <end position="374"/>
    </location>
</feature>
<dbReference type="InterPro" id="IPR013763">
    <property type="entry name" value="Cyclin-like_dom"/>
</dbReference>
<dbReference type="PANTHER" id="PTHR10177">
    <property type="entry name" value="CYCLINS"/>
    <property type="match status" value="1"/>
</dbReference>
<dbReference type="SMART" id="SM01332">
    <property type="entry name" value="Cyclin_C"/>
    <property type="match status" value="1"/>
</dbReference>
<proteinExistence type="inferred from homology"/>
<evidence type="ECO:0000256" key="5">
    <source>
        <dbReference type="SAM" id="MobiDB-lite"/>
    </source>
</evidence>
<dbReference type="KEGG" id="spao:SPAR_G03290"/>
<dbReference type="SUPFAM" id="SSF47954">
    <property type="entry name" value="Cyclin-like"/>
    <property type="match status" value="2"/>
</dbReference>
<reference evidence="8" key="1">
    <citation type="journal article" date="2017" name="Nat. Genet.">
        <title>Contrasting evolutionary genome dynamics between domesticated and wild yeasts.</title>
        <authorList>
            <person name="Yue J.X."/>
            <person name="Li J."/>
            <person name="Aigrain L."/>
            <person name="Hallin J."/>
            <person name="Persson K."/>
            <person name="Oliver K."/>
            <person name="Bergstrom A."/>
            <person name="Coupland P."/>
            <person name="Warringer J."/>
            <person name="Lagomarsino M.C."/>
            <person name="Fischer G."/>
            <person name="Durbin R."/>
            <person name="Liti G."/>
        </authorList>
    </citation>
    <scope>NUCLEOTIDE SEQUENCE</scope>
    <source>
        <strain evidence="8">CBS432</strain>
    </source>
</reference>
<dbReference type="PROSITE" id="PS00292">
    <property type="entry name" value="CYCLINS"/>
    <property type="match status" value="1"/>
</dbReference>
<reference evidence="8" key="4">
    <citation type="submission" date="2025-08" db="UniProtKB">
        <authorList>
            <consortium name="RefSeq"/>
        </authorList>
    </citation>
    <scope>IDENTIFICATION</scope>
    <source>
        <strain evidence="8">CBS432</strain>
    </source>
</reference>
<dbReference type="InterPro" id="IPR046965">
    <property type="entry name" value="Cyclin_A/B-like"/>
</dbReference>
<dbReference type="VEuPathDB" id="FungiDB:SPAR_G03290"/>
<dbReference type="Pfam" id="PF02984">
    <property type="entry name" value="Cyclin_C"/>
    <property type="match status" value="1"/>
</dbReference>
<evidence type="ECO:0000256" key="3">
    <source>
        <dbReference type="ARBA" id="ARBA00023306"/>
    </source>
</evidence>
<dbReference type="InterPro" id="IPR006671">
    <property type="entry name" value="Cyclin_N"/>
</dbReference>
<reference evidence="8" key="2">
    <citation type="submission" date="2020-01" db="EMBL/GenBank/DDBJ databases">
        <title>Population-level Yeast Reference Genomes.</title>
        <authorList>
            <person name="Yue J.-X."/>
        </authorList>
    </citation>
    <scope>NUCLEOTIDE SEQUENCE</scope>
    <source>
        <strain evidence="8">CBS432</strain>
    </source>
</reference>
<feature type="domain" description="Cyclin-like" evidence="6">
    <location>
        <begin position="258"/>
        <end position="344"/>
    </location>
</feature>
<gene>
    <name evidence="8" type="primary">CLB6</name>
    <name evidence="8" type="ORF">SPAR_G03290</name>
</gene>
<dbReference type="CDD" id="cd20568">
    <property type="entry name" value="CYCLIN_CLBs_yeast_rpt1"/>
    <property type="match status" value="1"/>
</dbReference>
<dbReference type="OrthoDB" id="5590282at2759"/>
<dbReference type="InterPro" id="IPR036915">
    <property type="entry name" value="Cyclin-like_sf"/>
</dbReference>
<dbReference type="Gene3D" id="1.10.472.10">
    <property type="entry name" value="Cyclin-like"/>
    <property type="match status" value="2"/>
</dbReference>
<evidence type="ECO:0000313" key="8">
    <source>
        <dbReference type="RefSeq" id="XP_033766451.1"/>
    </source>
</evidence>
<comment type="similarity">
    <text evidence="4">Belongs to the cyclin family.</text>
</comment>
<feature type="domain" description="Cyclin-like" evidence="6">
    <location>
        <begin position="161"/>
        <end position="245"/>
    </location>
</feature>
<dbReference type="InterPro" id="IPR048258">
    <property type="entry name" value="Cyclins_cyclin-box"/>
</dbReference>
<dbReference type="SMART" id="SM00385">
    <property type="entry name" value="CYCLIN"/>
    <property type="match status" value="2"/>
</dbReference>
<organism evidence="8">
    <name type="scientific">Saccharomyces paradoxus</name>
    <name type="common">Yeast</name>
    <name type="synonym">Saccharomyces douglasii</name>
    <dbReference type="NCBI Taxonomy" id="27291"/>
    <lineage>
        <taxon>Eukaryota</taxon>
        <taxon>Fungi</taxon>
        <taxon>Dikarya</taxon>
        <taxon>Ascomycota</taxon>
        <taxon>Saccharomycotina</taxon>
        <taxon>Saccharomycetes</taxon>
        <taxon>Saccharomycetales</taxon>
        <taxon>Saccharomycetaceae</taxon>
        <taxon>Saccharomyces</taxon>
    </lineage>
</organism>
<evidence type="ECO:0000256" key="2">
    <source>
        <dbReference type="ARBA" id="ARBA00023127"/>
    </source>
</evidence>
<feature type="region of interest" description="Disordered" evidence="5">
    <location>
        <begin position="66"/>
        <end position="95"/>
    </location>
</feature>
<evidence type="ECO:0000256" key="4">
    <source>
        <dbReference type="RuleBase" id="RU000383"/>
    </source>
</evidence>
<dbReference type="InterPro" id="IPR004367">
    <property type="entry name" value="Cyclin_C-dom"/>
</dbReference>
<keyword evidence="2 4" id="KW-0195">Cyclin</keyword>
<dbReference type="InterPro" id="IPR039361">
    <property type="entry name" value="Cyclin"/>
</dbReference>
<accession>A0A8B8URZ3</accession>
<evidence type="ECO:0000259" key="7">
    <source>
        <dbReference type="SMART" id="SM01332"/>
    </source>
</evidence>
<dbReference type="GO" id="GO:0044772">
    <property type="term" value="P:mitotic cell cycle phase transition"/>
    <property type="evidence" value="ECO:0007669"/>
    <property type="project" value="InterPro"/>
</dbReference>
<dbReference type="GeneID" id="54630723"/>
<dbReference type="Pfam" id="PF00134">
    <property type="entry name" value="Cyclin_N"/>
    <property type="match status" value="1"/>
</dbReference>
<dbReference type="AlphaFoldDB" id="A0A8B8URZ3"/>
<dbReference type="PIRSF" id="PIRSF001771">
    <property type="entry name" value="Cyclin_A_B_D_E"/>
    <property type="match status" value="1"/>
</dbReference>
<dbReference type="GO" id="GO:0016538">
    <property type="term" value="F:cyclin-dependent protein serine/threonine kinase regulator activity"/>
    <property type="evidence" value="ECO:0007669"/>
    <property type="project" value="InterPro"/>
</dbReference>
<dbReference type="CDD" id="cd20512">
    <property type="entry name" value="CYCLIN_CLBs_yeast_rpt2"/>
    <property type="match status" value="1"/>
</dbReference>
<protein>
    <submittedName>
        <fullName evidence="8">B-type cyclin CLB6</fullName>
    </submittedName>
</protein>
<evidence type="ECO:0000259" key="6">
    <source>
        <dbReference type="SMART" id="SM00385"/>
    </source>
</evidence>
<evidence type="ECO:0000256" key="1">
    <source>
        <dbReference type="ARBA" id="ARBA00022618"/>
    </source>
</evidence>